<dbReference type="AlphaFoldDB" id="A0AA96VLW5"/>
<organism evidence="1">
    <name type="scientific">Streptococcus iners</name>
    <dbReference type="NCBI Taxonomy" id="3028084"/>
    <lineage>
        <taxon>Bacteria</taxon>
        <taxon>Bacillati</taxon>
        <taxon>Bacillota</taxon>
        <taxon>Bacilli</taxon>
        <taxon>Lactobacillales</taxon>
        <taxon>Streptococcaceae</taxon>
        <taxon>Streptococcus</taxon>
    </lineage>
</organism>
<protein>
    <submittedName>
        <fullName evidence="1">ParB/RepB/Spo0J family partition protein</fullName>
    </submittedName>
</protein>
<evidence type="ECO:0000313" key="1">
    <source>
        <dbReference type="EMBL" id="WNY51568.1"/>
    </source>
</evidence>
<accession>A0AA96VLW5</accession>
<dbReference type="EMBL" id="CP118735">
    <property type="protein sequence ID" value="WNY51568.1"/>
    <property type="molecule type" value="Genomic_DNA"/>
</dbReference>
<reference evidence="1" key="1">
    <citation type="submission" date="2023-02" db="EMBL/GenBank/DDBJ databases">
        <title>Streptococcus sp. Genome Sequencing and Assembly.</title>
        <authorList>
            <person name="Shore S.M."/>
            <person name="Nicholson T.L."/>
        </authorList>
    </citation>
    <scope>NUCLEOTIDE SEQUENCE</scope>
    <source>
        <strain evidence="1">29887</strain>
    </source>
</reference>
<gene>
    <name evidence="1" type="ORF">PW252_02660</name>
</gene>
<dbReference type="KEGG" id="sins:PW252_02660"/>
<proteinExistence type="predicted"/>
<sequence>MNLFSLQLGDPISTKKLSIQGERRIFDVYRVPIDYLVYNKKNGRIATYVSKYIDDGNIFPESTVEFNNIIEGYIEQSNPEALKRTKANIKIMSQTEPAVVLSNGIVLDGNRRFTSMRQLSRDGAGAEFNYLEAIILDKEKYTEKDIKRLELNLQHAVESRVDYNPIDRLVDIYRDLIENGGTFSVEEYHRETQLSVSEIRKEIEIAKLLIEYLEFINQPKRFYLARDQKVDGPLREIYKILTSKKIDDYDKDDIKEYLFTNILTLDGDVTRRIRELKMVFEDRKLCEKLLEEVEEAQILDDTTDYFYAESGSDEKIELDKEISEKVSKLTESFVEKKKLQNAKNKPLDILNRGYTVINEIDRDALSRLDESSINDFRRVLENVKLLVQELSDY</sequence>
<dbReference type="RefSeq" id="WP_248050446.1">
    <property type="nucleotide sequence ID" value="NZ_CP118735.1"/>
</dbReference>
<name>A0AA96VLW5_9STRE</name>